<dbReference type="InterPro" id="IPR008490">
    <property type="entry name" value="Transposase_InsH_N"/>
</dbReference>
<proteinExistence type="predicted"/>
<dbReference type="PANTHER" id="PTHR35604">
    <property type="entry name" value="TRANSPOSASE INSH FOR INSERTION SEQUENCE ELEMENT IS5A-RELATED"/>
    <property type="match status" value="1"/>
</dbReference>
<name>A0ABV5IMF9_9ACTN</name>
<dbReference type="NCBIfam" id="NF033551">
    <property type="entry name" value="transpos_IS1182"/>
    <property type="match status" value="1"/>
</dbReference>
<gene>
    <name evidence="3" type="ORF">ACFFV7_28640</name>
</gene>
<evidence type="ECO:0000259" key="2">
    <source>
        <dbReference type="Pfam" id="PF13751"/>
    </source>
</evidence>
<dbReference type="InterPro" id="IPR025668">
    <property type="entry name" value="Tnp_DDE_dom"/>
</dbReference>
<sequence>MSLPVRPRSALEVPELTAQVARASNPRGTPAMWIRDRLDGLWSDEDFAQWYPRDGRPGLSPAQLATVSVLQFVLDLSDRDAAEAVRCRIDFKYALGLELDDPGFHHSVLGDFRDRLLQDGRADRLLDLALARLKEAGLVRERTTQRTDSTHVLATVRDLTRLELVTEAMRAALEELARTAAHALNGLVGEDWGRRYGRQVRLGKNPTRPKTRINTTGADARRLLEHLSRNHPGLLGGPQVQALRQILVQNYYCDSTGRLRWRDDDDDSGLPPSAKRIISPYDLTARYARRGQVTRWQGFLAHVTETCSGDGPNVITDVVTMPATSADTEVLPGIHTRLERRGLRPEQHLVDGGYTSLVHLEQAEREHQITVVGPLPGNPTHQNRQGEGFARDDFRIDFDRQEVTCPQGQVSKGWHGPYPTSSLTAAPLIVARFTKGQCQPCPVRAKCTTSRDGARNVGFPPRELHELQLRNRAEQREPDWHKRYAVRSGIEGTICEFAHGHGMRRCRYRGQAKAHLQHMLTAIAVNVERLSRHPPGESAPPRPPTAFQDYLDQQGIPRLRSWRAAS</sequence>
<feature type="domain" description="Transposase DDE" evidence="2">
    <location>
        <begin position="404"/>
        <end position="530"/>
    </location>
</feature>
<dbReference type="InterPro" id="IPR047629">
    <property type="entry name" value="IS1182_transpos"/>
</dbReference>
<dbReference type="PANTHER" id="PTHR35604:SF2">
    <property type="entry name" value="TRANSPOSASE INSH FOR INSERTION SEQUENCE ELEMENT IS5A-RELATED"/>
    <property type="match status" value="1"/>
</dbReference>
<protein>
    <submittedName>
        <fullName evidence="3">IS1182 family transposase</fullName>
    </submittedName>
</protein>
<evidence type="ECO:0000259" key="1">
    <source>
        <dbReference type="Pfam" id="PF05598"/>
    </source>
</evidence>
<feature type="domain" description="Transposase InsH N-terminal" evidence="1">
    <location>
        <begin position="24"/>
        <end position="115"/>
    </location>
</feature>
<evidence type="ECO:0000313" key="3">
    <source>
        <dbReference type="EMBL" id="MFB9205195.1"/>
    </source>
</evidence>
<organism evidence="3 4">
    <name type="scientific">Nonomuraea spiralis</name>
    <dbReference type="NCBI Taxonomy" id="46182"/>
    <lineage>
        <taxon>Bacteria</taxon>
        <taxon>Bacillati</taxon>
        <taxon>Actinomycetota</taxon>
        <taxon>Actinomycetes</taxon>
        <taxon>Streptosporangiales</taxon>
        <taxon>Streptosporangiaceae</taxon>
        <taxon>Nonomuraea</taxon>
    </lineage>
</organism>
<reference evidence="3 4" key="1">
    <citation type="submission" date="2024-09" db="EMBL/GenBank/DDBJ databases">
        <authorList>
            <person name="Sun Q."/>
            <person name="Mori K."/>
        </authorList>
    </citation>
    <scope>NUCLEOTIDE SEQUENCE [LARGE SCALE GENOMIC DNA]</scope>
    <source>
        <strain evidence="3 4">CCM 3426</strain>
    </source>
</reference>
<dbReference type="Pfam" id="PF13751">
    <property type="entry name" value="DDE_Tnp_1_6"/>
    <property type="match status" value="1"/>
</dbReference>
<evidence type="ECO:0000313" key="4">
    <source>
        <dbReference type="Proteomes" id="UP001589647"/>
    </source>
</evidence>
<dbReference type="EMBL" id="JBHMEI010000026">
    <property type="protein sequence ID" value="MFB9205195.1"/>
    <property type="molecule type" value="Genomic_DNA"/>
</dbReference>
<comment type="caution">
    <text evidence="3">The sequence shown here is derived from an EMBL/GenBank/DDBJ whole genome shotgun (WGS) entry which is preliminary data.</text>
</comment>
<keyword evidence="4" id="KW-1185">Reference proteome</keyword>
<accession>A0ABV5IMF9</accession>
<dbReference type="RefSeq" id="WP_189654243.1">
    <property type="nucleotide sequence ID" value="NZ_BMRC01000065.1"/>
</dbReference>
<dbReference type="Proteomes" id="UP001589647">
    <property type="component" value="Unassembled WGS sequence"/>
</dbReference>
<dbReference type="Pfam" id="PF05598">
    <property type="entry name" value="DUF772"/>
    <property type="match status" value="1"/>
</dbReference>